<dbReference type="RefSeq" id="WP_378304390.1">
    <property type="nucleotide sequence ID" value="NZ_JBHUKS010000010.1"/>
</dbReference>
<gene>
    <name evidence="2" type="ORF">ACFSVL_14725</name>
</gene>
<dbReference type="InterPro" id="IPR029068">
    <property type="entry name" value="Glyas_Bleomycin-R_OHBP_Dase"/>
</dbReference>
<dbReference type="PANTHER" id="PTHR43279">
    <property type="entry name" value="CATECHOL-2,3-DIOXYGENASE"/>
    <property type="match status" value="1"/>
</dbReference>
<evidence type="ECO:0000313" key="2">
    <source>
        <dbReference type="EMBL" id="MFD2468643.1"/>
    </source>
</evidence>
<dbReference type="InterPro" id="IPR004360">
    <property type="entry name" value="Glyas_Fos-R_dOase_dom"/>
</dbReference>
<protein>
    <submittedName>
        <fullName evidence="2">VOC family protein</fullName>
    </submittedName>
</protein>
<comment type="caution">
    <text evidence="2">The sequence shown here is derived from an EMBL/GenBank/DDBJ whole genome shotgun (WGS) entry which is preliminary data.</text>
</comment>
<dbReference type="PANTHER" id="PTHR43279:SF1">
    <property type="entry name" value="CATECHOL-2,3-DIOXYGENASE"/>
    <property type="match status" value="1"/>
</dbReference>
<reference evidence="3" key="1">
    <citation type="journal article" date="2019" name="Int. J. Syst. Evol. Microbiol.">
        <title>The Global Catalogue of Microorganisms (GCM) 10K type strain sequencing project: providing services to taxonomists for standard genome sequencing and annotation.</title>
        <authorList>
            <consortium name="The Broad Institute Genomics Platform"/>
            <consortium name="The Broad Institute Genome Sequencing Center for Infectious Disease"/>
            <person name="Wu L."/>
            <person name="Ma J."/>
        </authorList>
    </citation>
    <scope>NUCLEOTIDE SEQUENCE [LARGE SCALE GENOMIC DNA]</scope>
    <source>
        <strain evidence="3">CGMCC 4.7641</strain>
    </source>
</reference>
<proteinExistence type="predicted"/>
<organism evidence="2 3">
    <name type="scientific">Amycolatopsis silviterrae</name>
    <dbReference type="NCBI Taxonomy" id="1656914"/>
    <lineage>
        <taxon>Bacteria</taxon>
        <taxon>Bacillati</taxon>
        <taxon>Actinomycetota</taxon>
        <taxon>Actinomycetes</taxon>
        <taxon>Pseudonocardiales</taxon>
        <taxon>Pseudonocardiaceae</taxon>
        <taxon>Amycolatopsis</taxon>
    </lineage>
</organism>
<evidence type="ECO:0000259" key="1">
    <source>
        <dbReference type="PROSITE" id="PS51819"/>
    </source>
</evidence>
<feature type="domain" description="VOC" evidence="1">
    <location>
        <begin position="11"/>
        <end position="126"/>
    </location>
</feature>
<dbReference type="SUPFAM" id="SSF54593">
    <property type="entry name" value="Glyoxalase/Bleomycin resistance protein/Dihydroxybiphenyl dioxygenase"/>
    <property type="match status" value="2"/>
</dbReference>
<dbReference type="PROSITE" id="PS51819">
    <property type="entry name" value="VOC"/>
    <property type="match status" value="1"/>
</dbReference>
<evidence type="ECO:0000313" key="3">
    <source>
        <dbReference type="Proteomes" id="UP001597483"/>
    </source>
</evidence>
<dbReference type="Proteomes" id="UP001597483">
    <property type="component" value="Unassembled WGS sequence"/>
</dbReference>
<name>A0ABW5H5U2_9PSEU</name>
<keyword evidence="3" id="KW-1185">Reference proteome</keyword>
<accession>A0ABW5H5U2</accession>
<dbReference type="Pfam" id="PF00903">
    <property type="entry name" value="Glyoxalase"/>
    <property type="match status" value="2"/>
</dbReference>
<dbReference type="InterPro" id="IPR037523">
    <property type="entry name" value="VOC_core"/>
</dbReference>
<sequence>MPKFRISPGVVLDSVELTVGDLGRSAKYYTGSLGLDLVGEAGSQARVGVSGRTLVVLHEIPGARPAPESSPGLSHVAPQVPLRSDLARFARHYLDQHSDARLIDHQVSESCYVSDPDGHTVEVTAPRPRAEWGWENGLPALVADPVELSALTDGSEAPFDGLARDTVLGHVQLKVTDAELADTEPFYCDLLGFEVGARMGRRFLGVGPGEQRSMIVLTNRFGTGDSAPAPADSARLLAVNLTLPGAQDVEALAERARAAGRPAELTGGVLTVQDPSGNSLRFAPATG</sequence>
<dbReference type="Gene3D" id="3.10.180.10">
    <property type="entry name" value="2,3-Dihydroxybiphenyl 1,2-Dioxygenase, domain 1"/>
    <property type="match status" value="2"/>
</dbReference>
<dbReference type="EMBL" id="JBHUKS010000010">
    <property type="protein sequence ID" value="MFD2468643.1"/>
    <property type="molecule type" value="Genomic_DNA"/>
</dbReference>